<evidence type="ECO:0000313" key="3">
    <source>
        <dbReference type="Proteomes" id="UP001486565"/>
    </source>
</evidence>
<proteinExistence type="predicted"/>
<evidence type="ECO:0000313" key="2">
    <source>
        <dbReference type="EMBL" id="WZL70434.1"/>
    </source>
</evidence>
<sequence>MMKNRIKEFYINENGNALILVVLLVMCMMLIAGGVMAVAFSHVEISQAYKRTSNLYYAAQSGAEKMVDQLNKILIEEMPKLTEKAANQAKNKVAPPKPEDPGETVQNPDYDKLKYFLDEENSSAYEGEFLLDNLYQKLLQEKAIETIVGDTSPIDETTVLMEFKYELKNERNKSLVEVQLRPKMTSGKVTGFTVTSKATLKNESDALSDITLEGDIIISDLIGHKELLLEEYRWKDENLMPNTFRSPILTFGDLIVTDGAVVEIDGDVRAKGYIPTRNDGEAYPELEEYGGIYVSHGGKLTINGNATTLANVHTMNKYGTSSARTEITVKGDVIANSVAIEDDYPYHGYSEADSRPIGEKVKNQYITINGDVYVDNDIAIDRYVEGTPGLGEEFETLIKIDGSVYGIMNKDPSGKDPNKSSGIYAIGKKSRIEIGQHAFVHGNAFISFDGGKNFSHLYESIGEPYEDVGYLDDYISGVALGDESYITMKKDYILKDKIKLSLDGHYFYAPRMISANGSFFKINSSGLIQNENGNITISHNLFVSEEQLKDLFNEGGINTGDLLIISPIAKDGSTKKWNEPIDKGNNSPKIVDIISDAFSYLKSEGNPFNRKYFSDDGTDYNNMYYYRGIQGYMFLIRDIFYKQINTSMYSQISTSTEKPTEMSFVGDIINSNVELEDNIWTKDTPVYIFDSGSSENNIDINISSFYDGDNPVETIIIDKGEGTISLSASDSSQREFHGLIVSNGRVKFDSSPYSVQEFEGIIIAQGKNNGNTNITTAQIVSGEYAGVLFKHTGSLTITYDENILFKVKCKNRAIKRAILDYLGLTNYVDNTGNKANEVGPILETPSIAIENIQKVDFNSNSVLDIKNTEAYKGIRFEMRTLRQID</sequence>
<evidence type="ECO:0008006" key="4">
    <source>
        <dbReference type="Google" id="ProtNLM"/>
    </source>
</evidence>
<evidence type="ECO:0000256" key="1">
    <source>
        <dbReference type="SAM" id="MobiDB-lite"/>
    </source>
</evidence>
<reference evidence="2 3" key="1">
    <citation type="submission" date="2023-03" db="EMBL/GenBank/DDBJ databases">
        <title>Novel Species.</title>
        <authorList>
            <person name="Ma S."/>
        </authorList>
    </citation>
    <scope>NUCLEOTIDE SEQUENCE [LARGE SCALE GENOMIC DNA]</scope>
    <source>
        <strain evidence="2 3">LIND6LT2</strain>
    </source>
</reference>
<gene>
    <name evidence="2" type="ORF">QBE51_02555</name>
</gene>
<protein>
    <recommendedName>
        <fullName evidence="4">Type 4 fimbrial biogenesis protein PilX N-terminal domain-containing protein</fullName>
    </recommendedName>
</protein>
<name>A0ABZ2Y775_9FIRM</name>
<dbReference type="Proteomes" id="UP001486565">
    <property type="component" value="Chromosome"/>
</dbReference>
<dbReference type="EMBL" id="CP121687">
    <property type="protein sequence ID" value="WZL70434.1"/>
    <property type="molecule type" value="Genomic_DNA"/>
</dbReference>
<accession>A0ABZ2Y775</accession>
<feature type="region of interest" description="Disordered" evidence="1">
    <location>
        <begin position="86"/>
        <end position="108"/>
    </location>
</feature>
<organism evidence="2 3">
    <name type="scientific">Defluviitalea saccharophila</name>
    <dbReference type="NCBI Taxonomy" id="879970"/>
    <lineage>
        <taxon>Bacteria</taxon>
        <taxon>Bacillati</taxon>
        <taxon>Bacillota</taxon>
        <taxon>Clostridia</taxon>
        <taxon>Lachnospirales</taxon>
        <taxon>Defluviitaleaceae</taxon>
        <taxon>Defluviitalea</taxon>
    </lineage>
</organism>
<keyword evidence="3" id="KW-1185">Reference proteome</keyword>
<dbReference type="RefSeq" id="WP_341877397.1">
    <property type="nucleotide sequence ID" value="NZ_CP121687.1"/>
</dbReference>